<evidence type="ECO:0000256" key="1">
    <source>
        <dbReference type="SAM" id="MobiDB-lite"/>
    </source>
</evidence>
<proteinExistence type="predicted"/>
<feature type="compositionally biased region" description="Basic and acidic residues" evidence="1">
    <location>
        <begin position="48"/>
        <end position="66"/>
    </location>
</feature>
<dbReference type="AlphaFoldDB" id="A0A426Z8P4"/>
<protein>
    <submittedName>
        <fullName evidence="2">Uncharacterized protein</fullName>
    </submittedName>
</protein>
<comment type="caution">
    <text evidence="2">The sequence shown here is derived from an EMBL/GenBank/DDBJ whole genome shotgun (WGS) entry which is preliminary data.</text>
</comment>
<dbReference type="Proteomes" id="UP000287651">
    <property type="component" value="Unassembled WGS sequence"/>
</dbReference>
<evidence type="ECO:0000313" key="2">
    <source>
        <dbReference type="EMBL" id="RRT60357.1"/>
    </source>
</evidence>
<organism evidence="2 3">
    <name type="scientific">Ensete ventricosum</name>
    <name type="common">Abyssinian banana</name>
    <name type="synonym">Musa ensete</name>
    <dbReference type="NCBI Taxonomy" id="4639"/>
    <lineage>
        <taxon>Eukaryota</taxon>
        <taxon>Viridiplantae</taxon>
        <taxon>Streptophyta</taxon>
        <taxon>Embryophyta</taxon>
        <taxon>Tracheophyta</taxon>
        <taxon>Spermatophyta</taxon>
        <taxon>Magnoliopsida</taxon>
        <taxon>Liliopsida</taxon>
        <taxon>Zingiberales</taxon>
        <taxon>Musaceae</taxon>
        <taxon>Ensete</taxon>
    </lineage>
</organism>
<feature type="region of interest" description="Disordered" evidence="1">
    <location>
        <begin position="91"/>
        <end position="145"/>
    </location>
</feature>
<dbReference type="EMBL" id="AMZH03007824">
    <property type="protein sequence ID" value="RRT60357.1"/>
    <property type="molecule type" value="Genomic_DNA"/>
</dbReference>
<reference evidence="2 3" key="1">
    <citation type="journal article" date="2014" name="Agronomy (Basel)">
        <title>A Draft Genome Sequence for Ensete ventricosum, the Drought-Tolerant Tree Against Hunger.</title>
        <authorList>
            <person name="Harrison J."/>
            <person name="Moore K.A."/>
            <person name="Paszkiewicz K."/>
            <person name="Jones T."/>
            <person name="Grant M."/>
            <person name="Ambacheew D."/>
            <person name="Muzemil S."/>
            <person name="Studholme D.J."/>
        </authorList>
    </citation>
    <scope>NUCLEOTIDE SEQUENCE [LARGE SCALE GENOMIC DNA]</scope>
</reference>
<accession>A0A426Z8P4</accession>
<gene>
    <name evidence="2" type="ORF">B296_00016347</name>
</gene>
<feature type="compositionally biased region" description="Basic and acidic residues" evidence="1">
    <location>
        <begin position="94"/>
        <end position="117"/>
    </location>
</feature>
<name>A0A426Z8P4_ENSVE</name>
<feature type="region of interest" description="Disordered" evidence="1">
    <location>
        <begin position="22"/>
        <end position="78"/>
    </location>
</feature>
<sequence length="208" mass="23153">MEDLLPDCYLAHLSGWLGRKRIHRTPPRGERNPREWCSPTFVSPQDISMEKEESVTHSPRLPEQRLKQPRGTLSGPSLSCGYMRRVRFELFPSHGDRENKEEAQNGRNGDEKGRKGNEGSWGVCSPNFPKHSKGGRGNGTSHPTAAVSSALPLHKHSPVPTSGLILLLREQIAASLKRLIFNRTNSKLKCFLGFNPPSSAHSAEQCLQ</sequence>
<evidence type="ECO:0000313" key="3">
    <source>
        <dbReference type="Proteomes" id="UP000287651"/>
    </source>
</evidence>